<dbReference type="InterPro" id="IPR011043">
    <property type="entry name" value="Gal_Oxase/kelch_b-propeller"/>
</dbReference>
<proteinExistence type="predicted"/>
<evidence type="ECO:0000256" key="1">
    <source>
        <dbReference type="ARBA" id="ARBA00022729"/>
    </source>
</evidence>
<reference evidence="2" key="1">
    <citation type="submission" date="2018-06" db="EMBL/GenBank/DDBJ databases">
        <authorList>
            <person name="Zhirakovskaya E."/>
        </authorList>
    </citation>
    <scope>NUCLEOTIDE SEQUENCE</scope>
</reference>
<protein>
    <submittedName>
        <fullName evidence="2">Uncharacterized protein</fullName>
    </submittedName>
</protein>
<dbReference type="PANTHER" id="PTHR36220:SF1">
    <property type="entry name" value="GAMMA TUBULIN COMPLEX COMPONENT C-TERMINAL DOMAIN-CONTAINING PROTEIN"/>
    <property type="match status" value="1"/>
</dbReference>
<dbReference type="EMBL" id="UOGK01000569">
    <property type="protein sequence ID" value="VAX41613.1"/>
    <property type="molecule type" value="Genomic_DNA"/>
</dbReference>
<dbReference type="InterPro" id="IPR013517">
    <property type="entry name" value="FG-GAP"/>
</dbReference>
<gene>
    <name evidence="2" type="ORF">MNBD_PLANCTO03-1056</name>
</gene>
<name>A0A3B1DX23_9ZZZZ</name>
<dbReference type="Gene3D" id="2.130.10.130">
    <property type="entry name" value="Integrin alpha, N-terminal"/>
    <property type="match status" value="1"/>
</dbReference>
<dbReference type="Pfam" id="PF14312">
    <property type="entry name" value="FG-GAP_2"/>
    <property type="match status" value="2"/>
</dbReference>
<keyword evidence="1" id="KW-0732">Signal</keyword>
<feature type="non-terminal residue" evidence="2">
    <location>
        <position position="169"/>
    </location>
</feature>
<dbReference type="PANTHER" id="PTHR36220">
    <property type="entry name" value="UNNAMED PRODUCT"/>
    <property type="match status" value="1"/>
</dbReference>
<accession>A0A3B1DX23</accession>
<dbReference type="SUPFAM" id="SSF50965">
    <property type="entry name" value="Galactose oxidase, central domain"/>
    <property type="match status" value="1"/>
</dbReference>
<sequence length="169" mass="17328">MMQNTSLIHSGRLTAVFVVFAAGLAGVVTPTSGQVIDEEQKLLASDGGVADWFGKSVSVSGKTAVVGASGTDENGPESGSAYVFEKAGGVWVQQAKLLAADGEPHDEFGYAVAVSGETTVVGAHWDEDFGFGSGSVYVFEKVGGIWVQQAKLLAADGGEHARFGGAVFV</sequence>
<organism evidence="2">
    <name type="scientific">hydrothermal vent metagenome</name>
    <dbReference type="NCBI Taxonomy" id="652676"/>
    <lineage>
        <taxon>unclassified sequences</taxon>
        <taxon>metagenomes</taxon>
        <taxon>ecological metagenomes</taxon>
    </lineage>
</organism>
<dbReference type="AlphaFoldDB" id="A0A3B1DX23"/>
<dbReference type="InterPro" id="IPR028994">
    <property type="entry name" value="Integrin_alpha_N"/>
</dbReference>
<evidence type="ECO:0000313" key="2">
    <source>
        <dbReference type="EMBL" id="VAX41613.1"/>
    </source>
</evidence>